<dbReference type="RefSeq" id="WP_146766057.1">
    <property type="nucleotide sequence ID" value="NZ_UAUF01000012.1"/>
</dbReference>
<dbReference type="CDD" id="cd00229">
    <property type="entry name" value="SGNH_hydrolase"/>
    <property type="match status" value="1"/>
</dbReference>
<proteinExistence type="predicted"/>
<accession>A0A2X2EH42</accession>
<protein>
    <submittedName>
        <fullName evidence="1">Uncharacterized protein</fullName>
    </submittedName>
</protein>
<dbReference type="AlphaFoldDB" id="A0A2X2EH42"/>
<evidence type="ECO:0000313" key="1">
    <source>
        <dbReference type="EMBL" id="SPZ07499.1"/>
    </source>
</evidence>
<dbReference type="GO" id="GO:0016788">
    <property type="term" value="F:hydrolase activity, acting on ester bonds"/>
    <property type="evidence" value="ECO:0007669"/>
    <property type="project" value="UniProtKB-ARBA"/>
</dbReference>
<dbReference type="InterPro" id="IPR036514">
    <property type="entry name" value="SGNH_hydro_sf"/>
</dbReference>
<dbReference type="SUPFAM" id="SSF52266">
    <property type="entry name" value="SGNH hydrolase"/>
    <property type="match status" value="1"/>
</dbReference>
<sequence length="436" mass="48195">MTYPRHLPVSLGPVYDHLEDRDRLSGLMTTGTSIFTKHLFGRMKTQPAANAITFHMIIEVETDFLGFRIGIPNIHTAAVTGVKACVGVVAAVPTADYQVFTTPEASEWVDVTWNNGAATVDLPMRIAEERYSLPWSDMIYLPSIARTDSASGRPLIMVRIEYPAGSTLTTPYNDLYYWRGSSAPRIYRSTNQEVQGVTNKATFTQNNIVTSGGDAKAVVPAIQYMTTKRGHQVMIMGDSIQEGLGGNVRDYGAIQRTCYELSTPERPIEYFNAGLHAQGPDLYSRMIEDHIDRVRPTVLSYAPWSGNDVAADTGMTVAAQRRYKAALGRVYAALQQRNMRPMIFFPEATPVNTSYRNVGANDQIRRDYNTKFLPGVVNGVVFKGYAAAITGDRDAAGQDQIKTGFTGDNVHPNDAGYDALKEIVKPYFKRLLALLP</sequence>
<dbReference type="Proteomes" id="UP000250443">
    <property type="component" value="Unassembled WGS sequence"/>
</dbReference>
<dbReference type="EMBL" id="UAUF01000012">
    <property type="protein sequence ID" value="SPZ07499.1"/>
    <property type="molecule type" value="Genomic_DNA"/>
</dbReference>
<name>A0A2X2EH42_PSELU</name>
<organism evidence="1 2">
    <name type="scientific">Pseudomonas luteola</name>
    <dbReference type="NCBI Taxonomy" id="47886"/>
    <lineage>
        <taxon>Bacteria</taxon>
        <taxon>Pseudomonadati</taxon>
        <taxon>Pseudomonadota</taxon>
        <taxon>Gammaproteobacteria</taxon>
        <taxon>Pseudomonadales</taxon>
        <taxon>Pseudomonadaceae</taxon>
        <taxon>Pseudomonas</taxon>
    </lineage>
</organism>
<dbReference type="Gene3D" id="3.40.50.1110">
    <property type="entry name" value="SGNH hydrolase"/>
    <property type="match status" value="1"/>
</dbReference>
<evidence type="ECO:0000313" key="2">
    <source>
        <dbReference type="Proteomes" id="UP000250443"/>
    </source>
</evidence>
<gene>
    <name evidence="1" type="ORF">NCTC11842_02360</name>
</gene>
<reference evidence="1 2" key="1">
    <citation type="submission" date="2018-06" db="EMBL/GenBank/DDBJ databases">
        <authorList>
            <consortium name="Pathogen Informatics"/>
            <person name="Doyle S."/>
        </authorList>
    </citation>
    <scope>NUCLEOTIDE SEQUENCE [LARGE SCALE GENOMIC DNA]</scope>
    <source>
        <strain evidence="1 2">NCTC11842</strain>
    </source>
</reference>